<keyword evidence="1" id="KW-1133">Transmembrane helix</keyword>
<name>A0A0F9VW86_9ZZZZ</name>
<comment type="caution">
    <text evidence="2">The sequence shown here is derived from an EMBL/GenBank/DDBJ whole genome shotgun (WGS) entry which is preliminary data.</text>
</comment>
<keyword evidence="1" id="KW-0472">Membrane</keyword>
<dbReference type="EMBL" id="LAZR01000274">
    <property type="protein sequence ID" value="KKN77726.1"/>
    <property type="molecule type" value="Genomic_DNA"/>
</dbReference>
<proteinExistence type="predicted"/>
<gene>
    <name evidence="2" type="ORF">LCGC14_0357000</name>
</gene>
<sequence>MTPLERWQIVAEKNVRQHQARLQSIRIRFWLMLAVIPCAVVLPIVLRWVIGC</sequence>
<dbReference type="AlphaFoldDB" id="A0A0F9VW86"/>
<reference evidence="2" key="1">
    <citation type="journal article" date="2015" name="Nature">
        <title>Complex archaea that bridge the gap between prokaryotes and eukaryotes.</title>
        <authorList>
            <person name="Spang A."/>
            <person name="Saw J.H."/>
            <person name="Jorgensen S.L."/>
            <person name="Zaremba-Niedzwiedzka K."/>
            <person name="Martijn J."/>
            <person name="Lind A.E."/>
            <person name="van Eijk R."/>
            <person name="Schleper C."/>
            <person name="Guy L."/>
            <person name="Ettema T.J."/>
        </authorList>
    </citation>
    <scope>NUCLEOTIDE SEQUENCE</scope>
</reference>
<keyword evidence="1" id="KW-0812">Transmembrane</keyword>
<evidence type="ECO:0000313" key="2">
    <source>
        <dbReference type="EMBL" id="KKN77726.1"/>
    </source>
</evidence>
<feature type="transmembrane region" description="Helical" evidence="1">
    <location>
        <begin position="29"/>
        <end position="50"/>
    </location>
</feature>
<organism evidence="2">
    <name type="scientific">marine sediment metagenome</name>
    <dbReference type="NCBI Taxonomy" id="412755"/>
    <lineage>
        <taxon>unclassified sequences</taxon>
        <taxon>metagenomes</taxon>
        <taxon>ecological metagenomes</taxon>
    </lineage>
</organism>
<protein>
    <submittedName>
        <fullName evidence="2">Uncharacterized protein</fullName>
    </submittedName>
</protein>
<evidence type="ECO:0000256" key="1">
    <source>
        <dbReference type="SAM" id="Phobius"/>
    </source>
</evidence>
<accession>A0A0F9VW86</accession>